<dbReference type="AlphaFoldDB" id="A0A1Z9YWW6"/>
<evidence type="ECO:0000256" key="1">
    <source>
        <dbReference type="SAM" id="SignalP"/>
    </source>
</evidence>
<evidence type="ECO:0000313" key="3">
    <source>
        <dbReference type="Proteomes" id="UP000196536"/>
    </source>
</evidence>
<proteinExistence type="predicted"/>
<dbReference type="Pfam" id="PF06821">
    <property type="entry name" value="Ser_hydrolase"/>
    <property type="match status" value="1"/>
</dbReference>
<sequence>MMKKILVALALFALPFALKAQPFIHTQTKQQIYVLHGYTASIHDHWFMDFKQSLENEYTQVDLIEFPDSQHPDAKKWQQTLDQTIAKVDEHTYFVAHSLGVITLLHFLERHQIKKVGGIILISGFSDPIPGFPDLDEYILANQINPTHFQHADQTYMLISDNDSIVPKAYSLAFARKLNIPYRILPNAGHFLGSDGYTQFPQLVELMQQMLKHKKSSP</sequence>
<comment type="caution">
    <text evidence="2">The sequence shown here is derived from an EMBL/GenBank/DDBJ whole genome shotgun (WGS) entry which is preliminary data.</text>
</comment>
<gene>
    <name evidence="2" type="ORF">CAP51_12345</name>
</gene>
<dbReference type="EMBL" id="NEXX01000004">
    <property type="protein sequence ID" value="OUY06711.1"/>
    <property type="molecule type" value="Genomic_DNA"/>
</dbReference>
<reference evidence="2 3" key="1">
    <citation type="submission" date="2017-05" db="EMBL/GenBank/DDBJ databases">
        <title>Acinetobacter populi ANC 5415 (= PBJ7), whole genome shotgun sequencing project.</title>
        <authorList>
            <person name="Nemec A."/>
            <person name="Radolfova-Krizova L."/>
        </authorList>
    </citation>
    <scope>NUCLEOTIDE SEQUENCE [LARGE SCALE GENOMIC DNA]</scope>
    <source>
        <strain evidence="2 3">PBJ7</strain>
    </source>
</reference>
<organism evidence="2 3">
    <name type="scientific">Acinetobacter populi</name>
    <dbReference type="NCBI Taxonomy" id="1582270"/>
    <lineage>
        <taxon>Bacteria</taxon>
        <taxon>Pseudomonadati</taxon>
        <taxon>Pseudomonadota</taxon>
        <taxon>Gammaproteobacteria</taxon>
        <taxon>Moraxellales</taxon>
        <taxon>Moraxellaceae</taxon>
        <taxon>Acinetobacter</taxon>
    </lineage>
</organism>
<dbReference type="GO" id="GO:0016787">
    <property type="term" value="F:hydrolase activity"/>
    <property type="evidence" value="ECO:0007669"/>
    <property type="project" value="InterPro"/>
</dbReference>
<dbReference type="OrthoDB" id="9804993at2"/>
<dbReference type="PANTHER" id="PTHR15394:SF3">
    <property type="entry name" value="SERINE HYDROLASE RBBP9"/>
    <property type="match status" value="1"/>
</dbReference>
<feature type="signal peptide" evidence="1">
    <location>
        <begin position="1"/>
        <end position="20"/>
    </location>
</feature>
<dbReference type="Proteomes" id="UP000196536">
    <property type="component" value="Unassembled WGS sequence"/>
</dbReference>
<keyword evidence="3" id="KW-1185">Reference proteome</keyword>
<keyword evidence="1" id="KW-0732">Signal</keyword>
<evidence type="ECO:0000313" key="2">
    <source>
        <dbReference type="EMBL" id="OUY06711.1"/>
    </source>
</evidence>
<dbReference type="InterPro" id="IPR010662">
    <property type="entry name" value="RBBP9/YdeN"/>
</dbReference>
<evidence type="ECO:0008006" key="4">
    <source>
        <dbReference type="Google" id="ProtNLM"/>
    </source>
</evidence>
<dbReference type="InterPro" id="IPR029058">
    <property type="entry name" value="AB_hydrolase_fold"/>
</dbReference>
<name>A0A1Z9YWW6_9GAMM</name>
<dbReference type="Gene3D" id="3.40.50.1820">
    <property type="entry name" value="alpha/beta hydrolase"/>
    <property type="match status" value="1"/>
</dbReference>
<dbReference type="SUPFAM" id="SSF53474">
    <property type="entry name" value="alpha/beta-Hydrolases"/>
    <property type="match status" value="1"/>
</dbReference>
<dbReference type="PANTHER" id="PTHR15394">
    <property type="entry name" value="SERINE HYDROLASE RBBP9"/>
    <property type="match status" value="1"/>
</dbReference>
<protein>
    <recommendedName>
        <fullName evidence="4">Serine hydrolase family protein</fullName>
    </recommendedName>
</protein>
<accession>A0A1Z9YWW6</accession>
<feature type="chain" id="PRO_5012713105" description="Serine hydrolase family protein" evidence="1">
    <location>
        <begin position="21"/>
        <end position="218"/>
    </location>
</feature>